<dbReference type="Pfam" id="PF15955">
    <property type="entry name" value="Cuticle_4"/>
    <property type="match status" value="1"/>
</dbReference>
<feature type="compositionally biased region" description="Low complexity" evidence="1">
    <location>
        <begin position="165"/>
        <end position="188"/>
    </location>
</feature>
<dbReference type="Proteomes" id="UP000075901">
    <property type="component" value="Unassembled WGS sequence"/>
</dbReference>
<feature type="signal peptide" evidence="2">
    <location>
        <begin position="1"/>
        <end position="20"/>
    </location>
</feature>
<keyword evidence="2" id="KW-0732">Signal</keyword>
<dbReference type="EnsemblMetazoa" id="AMAM011493-RA">
    <property type="protein sequence ID" value="AMAM011493-PA"/>
    <property type="gene ID" value="AMAM011493"/>
</dbReference>
<protein>
    <recommendedName>
        <fullName evidence="5">DUF4794 domain-containing protein</fullName>
    </recommendedName>
</protein>
<evidence type="ECO:0000313" key="4">
    <source>
        <dbReference type="Proteomes" id="UP000075901"/>
    </source>
</evidence>
<dbReference type="InterPro" id="IPR031874">
    <property type="entry name" value="Cuticle_Acp1"/>
</dbReference>
<feature type="region of interest" description="Disordered" evidence="1">
    <location>
        <begin position="165"/>
        <end position="190"/>
    </location>
</feature>
<dbReference type="AlphaFoldDB" id="A0A182SQP2"/>
<reference evidence="4" key="1">
    <citation type="submission" date="2013-09" db="EMBL/GenBank/DDBJ databases">
        <title>The Genome Sequence of Anopheles maculatus species B.</title>
        <authorList>
            <consortium name="The Broad Institute Genomics Platform"/>
            <person name="Neafsey D.E."/>
            <person name="Besansky N."/>
            <person name="Howell P."/>
            <person name="Walton C."/>
            <person name="Young S.K."/>
            <person name="Zeng Q."/>
            <person name="Gargeya S."/>
            <person name="Fitzgerald M."/>
            <person name="Haas B."/>
            <person name="Abouelleil A."/>
            <person name="Allen A.W."/>
            <person name="Alvarado L."/>
            <person name="Arachchi H.M."/>
            <person name="Berlin A.M."/>
            <person name="Chapman S.B."/>
            <person name="Gainer-Dewar J."/>
            <person name="Goldberg J."/>
            <person name="Griggs A."/>
            <person name="Gujja S."/>
            <person name="Hansen M."/>
            <person name="Howarth C."/>
            <person name="Imamovic A."/>
            <person name="Ireland A."/>
            <person name="Larimer J."/>
            <person name="McCowan C."/>
            <person name="Murphy C."/>
            <person name="Pearson M."/>
            <person name="Poon T.W."/>
            <person name="Priest M."/>
            <person name="Roberts A."/>
            <person name="Saif S."/>
            <person name="Shea T."/>
            <person name="Sisk P."/>
            <person name="Sykes S."/>
            <person name="Wortman J."/>
            <person name="Nusbaum C."/>
            <person name="Birren B."/>
        </authorList>
    </citation>
    <scope>NUCLEOTIDE SEQUENCE [LARGE SCALE GENOMIC DNA]</scope>
    <source>
        <strain evidence="4">maculatus3</strain>
    </source>
</reference>
<organism evidence="3 4">
    <name type="scientific">Anopheles maculatus</name>
    <dbReference type="NCBI Taxonomy" id="74869"/>
    <lineage>
        <taxon>Eukaryota</taxon>
        <taxon>Metazoa</taxon>
        <taxon>Ecdysozoa</taxon>
        <taxon>Arthropoda</taxon>
        <taxon>Hexapoda</taxon>
        <taxon>Insecta</taxon>
        <taxon>Pterygota</taxon>
        <taxon>Neoptera</taxon>
        <taxon>Endopterygota</taxon>
        <taxon>Diptera</taxon>
        <taxon>Nematocera</taxon>
        <taxon>Culicoidea</taxon>
        <taxon>Culicidae</taxon>
        <taxon>Anophelinae</taxon>
        <taxon>Anopheles</taxon>
        <taxon>Anopheles maculatus group</taxon>
    </lineage>
</organism>
<dbReference type="PANTHER" id="PTHR12336:SF0">
    <property type="entry name" value="ADULT CUTICLE PROTEIN 1-RELATED"/>
    <property type="match status" value="1"/>
</dbReference>
<reference evidence="3" key="2">
    <citation type="submission" date="2020-05" db="UniProtKB">
        <authorList>
            <consortium name="EnsemblMetazoa"/>
        </authorList>
    </citation>
    <scope>IDENTIFICATION</scope>
    <source>
        <strain evidence="3">maculatus3</strain>
    </source>
</reference>
<dbReference type="PANTHER" id="PTHR12336">
    <property type="entry name" value="ADULT CUTICLE PROTEIN 1-RELATED"/>
    <property type="match status" value="1"/>
</dbReference>
<feature type="chain" id="PRO_5008136023" description="DUF4794 domain-containing protein" evidence="2">
    <location>
        <begin position="21"/>
        <end position="307"/>
    </location>
</feature>
<keyword evidence="4" id="KW-1185">Reference proteome</keyword>
<evidence type="ECO:0008006" key="5">
    <source>
        <dbReference type="Google" id="ProtNLM"/>
    </source>
</evidence>
<sequence>MKITFTLVITVALVASLCSASPLLVTKHVVKRLVAKHQQPKTVTHAVVYTPVVAPTPHVVAPSPSLHTKLASTLGALLKTPLLQHPWLAKFTPGGVVEVYRKHVPAPAPYPAAVPPAVLDLPHEVEEHHTVTVVTSPPPPAPAPTPAPVVVPAPVYGVPAPTYGLPSTSEHSSSSSSASSSSSETTSSGAKYVAVNPGARHEAPLPGYDHSVVFENLEPAPGTEGLTMLVPPVVSNELNNWNAEPVVLRGQDLLSSDYLRMANVPTVVEGAGDGGEAKYVAINNGVRHEAPLPGYDRSIVIENLDTV</sequence>
<evidence type="ECO:0000256" key="2">
    <source>
        <dbReference type="SAM" id="SignalP"/>
    </source>
</evidence>
<dbReference type="VEuPathDB" id="VectorBase:AMAM011493"/>
<accession>A0A182SQP2</accession>
<evidence type="ECO:0000313" key="3">
    <source>
        <dbReference type="EnsemblMetazoa" id="AMAM011493-PA"/>
    </source>
</evidence>
<name>A0A182SQP2_9DIPT</name>
<evidence type="ECO:0000256" key="1">
    <source>
        <dbReference type="SAM" id="MobiDB-lite"/>
    </source>
</evidence>
<proteinExistence type="predicted"/>